<evidence type="ECO:0000313" key="2">
    <source>
        <dbReference type="Proteomes" id="UP000095746"/>
    </source>
</evidence>
<dbReference type="SUPFAM" id="SSF47413">
    <property type="entry name" value="lambda repressor-like DNA-binding domains"/>
    <property type="match status" value="1"/>
</dbReference>
<reference evidence="1 2" key="1">
    <citation type="submission" date="2015-09" db="EMBL/GenBank/DDBJ databases">
        <authorList>
            <consortium name="Pathogen Informatics"/>
        </authorList>
    </citation>
    <scope>NUCLEOTIDE SEQUENCE [LARGE SCALE GENOMIC DNA]</scope>
    <source>
        <strain evidence="1 2">2789STDY5608854</strain>
    </source>
</reference>
<dbReference type="SMART" id="SM00530">
    <property type="entry name" value="HTH_XRE"/>
    <property type="match status" value="1"/>
</dbReference>
<dbReference type="PROSITE" id="PS50943">
    <property type="entry name" value="HTH_CROC1"/>
    <property type="match status" value="1"/>
</dbReference>
<protein>
    <submittedName>
        <fullName evidence="1">HTH-type transcriptional regulator immR</fullName>
    </submittedName>
</protein>
<dbReference type="CDD" id="cd00093">
    <property type="entry name" value="HTH_XRE"/>
    <property type="match status" value="1"/>
</dbReference>
<dbReference type="AlphaFoldDB" id="A0A174VW12"/>
<name>A0A174VW12_FLAPL</name>
<dbReference type="Pfam" id="PF01381">
    <property type="entry name" value="HTH_3"/>
    <property type="match status" value="1"/>
</dbReference>
<sequence length="72" mass="8630">MYFPRLEDLRVDHDKTQIQIAEYLNLNREVYRRYEKGLREIPVWALVKLAELYHTSTDYLLGRTDNPSPPHA</sequence>
<evidence type="ECO:0000313" key="1">
    <source>
        <dbReference type="EMBL" id="CUQ36447.1"/>
    </source>
</evidence>
<dbReference type="Proteomes" id="UP000095746">
    <property type="component" value="Unassembled WGS sequence"/>
</dbReference>
<dbReference type="InterPro" id="IPR001387">
    <property type="entry name" value="Cro/C1-type_HTH"/>
</dbReference>
<dbReference type="InterPro" id="IPR010982">
    <property type="entry name" value="Lambda_DNA-bd_dom_sf"/>
</dbReference>
<accession>A0A174VW12</accession>
<dbReference type="Gene3D" id="1.10.260.40">
    <property type="entry name" value="lambda repressor-like DNA-binding domains"/>
    <property type="match status" value="1"/>
</dbReference>
<dbReference type="GO" id="GO:0003677">
    <property type="term" value="F:DNA binding"/>
    <property type="evidence" value="ECO:0007669"/>
    <property type="project" value="InterPro"/>
</dbReference>
<proteinExistence type="predicted"/>
<organism evidence="1 2">
    <name type="scientific">Flavonifractor plautii</name>
    <name type="common">Fusobacterium plautii</name>
    <dbReference type="NCBI Taxonomy" id="292800"/>
    <lineage>
        <taxon>Bacteria</taxon>
        <taxon>Bacillati</taxon>
        <taxon>Bacillota</taxon>
        <taxon>Clostridia</taxon>
        <taxon>Eubacteriales</taxon>
        <taxon>Oscillospiraceae</taxon>
        <taxon>Flavonifractor</taxon>
    </lineage>
</organism>
<dbReference type="RefSeq" id="WP_021633108.1">
    <property type="nucleotide sequence ID" value="NZ_AP031431.1"/>
</dbReference>
<dbReference type="EMBL" id="CYZT01000972">
    <property type="protein sequence ID" value="CUQ36447.1"/>
    <property type="molecule type" value="Genomic_DNA"/>
</dbReference>
<gene>
    <name evidence="1" type="primary">immR_17</name>
    <name evidence="1" type="ORF">ERS852411_04303</name>
</gene>